<comment type="caution">
    <text evidence="1">The sequence shown here is derived from an EMBL/GenBank/DDBJ whole genome shotgun (WGS) entry which is preliminary data.</text>
</comment>
<dbReference type="PANTHER" id="PTHR40267:SF1">
    <property type="entry name" value="BLR3294 PROTEIN"/>
    <property type="match status" value="1"/>
</dbReference>
<evidence type="ECO:0000313" key="1">
    <source>
        <dbReference type="EMBL" id="PLC52152.1"/>
    </source>
</evidence>
<dbReference type="GO" id="GO:0016853">
    <property type="term" value="F:isomerase activity"/>
    <property type="evidence" value="ECO:0007669"/>
    <property type="project" value="UniProtKB-KW"/>
</dbReference>
<proteinExistence type="predicted"/>
<keyword evidence="1" id="KW-0413">Isomerase</keyword>
<dbReference type="Proteomes" id="UP000234328">
    <property type="component" value="Unassembled WGS sequence"/>
</dbReference>
<reference evidence="1 2" key="1">
    <citation type="submission" date="2017-10" db="EMBL/GenBank/DDBJ databases">
        <title>Two draft genome sequences of Pusillimonas sp. strains isolated from a nitrate- and radionuclide-contaminated groundwater in Russia.</title>
        <authorList>
            <person name="Grouzdev D.S."/>
            <person name="Tourova T.P."/>
            <person name="Goeva M.A."/>
            <person name="Babich T.L."/>
            <person name="Sokolova D.S."/>
            <person name="Abdullin R."/>
            <person name="Poltaraus A.B."/>
            <person name="Toshchakov S.V."/>
            <person name="Nazina T.N."/>
        </authorList>
    </citation>
    <scope>NUCLEOTIDE SEQUENCE [LARGE SCALE GENOMIC DNA]</scope>
    <source>
        <strain evidence="1 2">JR1/69-2-13</strain>
    </source>
</reference>
<dbReference type="Gene3D" id="3.40.50.12500">
    <property type="match status" value="1"/>
</dbReference>
<dbReference type="EMBL" id="PDNV01000016">
    <property type="protein sequence ID" value="PLC52152.1"/>
    <property type="molecule type" value="Genomic_DNA"/>
</dbReference>
<organism evidence="1 2">
    <name type="scientific">Pollutimonas nitritireducens</name>
    <dbReference type="NCBI Taxonomy" id="2045209"/>
    <lineage>
        <taxon>Bacteria</taxon>
        <taxon>Pseudomonadati</taxon>
        <taxon>Pseudomonadota</taxon>
        <taxon>Betaproteobacteria</taxon>
        <taxon>Burkholderiales</taxon>
        <taxon>Alcaligenaceae</taxon>
        <taxon>Pollutimonas</taxon>
    </lineage>
</organism>
<name>A0A2N4UAU9_9BURK</name>
<evidence type="ECO:0000313" key="2">
    <source>
        <dbReference type="Proteomes" id="UP000234328"/>
    </source>
</evidence>
<dbReference type="PANTHER" id="PTHR40267">
    <property type="entry name" value="BLR3294 PROTEIN"/>
    <property type="match status" value="1"/>
</dbReference>
<protein>
    <submittedName>
        <fullName evidence="1">Maleate cis-trans isomerase</fullName>
    </submittedName>
</protein>
<dbReference type="InterPro" id="IPR053714">
    <property type="entry name" value="Iso_Racemase_Enz_sf"/>
</dbReference>
<dbReference type="RefSeq" id="WP_102071772.1">
    <property type="nucleotide sequence ID" value="NZ_PDNV01000016.1"/>
</dbReference>
<sequence>MSRIGLFVPSSNTTIEPEFYRALPPHVTLHVARLYLTQIATDSIENVVRDIEVQARNLASADVDVIVLGATAPSFLKGLGYDLEVTQRIERASGKPATTTSTALVKALGMLGISRVALGAAYDDRVNGIAKEFLEASGIEVVHAKGLGMVDNLAVGRLDDNSALELAREIDRPDAEAIVLACTNWKTMGVIEQLEQELGKPVLSTTQVSIWAALQMIGETDAIHGYGKLLRDI</sequence>
<dbReference type="Pfam" id="PF17645">
    <property type="entry name" value="Amdase"/>
    <property type="match status" value="1"/>
</dbReference>
<keyword evidence="2" id="KW-1185">Reference proteome</keyword>
<dbReference type="OrthoDB" id="483160at2"/>
<gene>
    <name evidence="1" type="ORF">CR155_19810</name>
</gene>
<dbReference type="AlphaFoldDB" id="A0A2N4UAU9"/>
<dbReference type="InterPro" id="IPR026286">
    <property type="entry name" value="MaiA/AMDase"/>
</dbReference>
<dbReference type="PIRSF" id="PIRSF015736">
    <property type="entry name" value="MI"/>
    <property type="match status" value="1"/>
</dbReference>
<accession>A0A2N4UAU9</accession>